<dbReference type="PANTHER" id="PTHR21682">
    <property type="entry name" value="COILED-COIL DOMAIN-CONTAINING PROTEIN 149"/>
    <property type="match status" value="1"/>
</dbReference>
<evidence type="ECO:0000256" key="4">
    <source>
        <dbReference type="SAM" id="MobiDB-lite"/>
    </source>
</evidence>
<evidence type="ECO:0000313" key="5">
    <source>
        <dbReference type="Ensembl" id="ENSPSTP00000005833.1"/>
    </source>
</evidence>
<sequence>LFRYLSEAQDQNKHLGEEIRELQQRLGEVQGDNKLLRMTIAKQRLGDDEVGARHFAAHEREDLVQQLEKAREQIEALRHDLQSALDELQDVKEERSFYQDKSDRLNQELNHVLGGHENRIIDIDALCMENRYLQERLKQIQEEVNLLKSNITKYKVKSSHSPPGEGDGSCSLLSEDHGCRCVCVQLVNNGCNCDASLPVIQRSRSPLLAFTDKPQQAEVQGEHLEHKEHDESWARERNLNNRNQNKHFYPSLPQLHSEEEEINKLGSQIIKLTKQAVAELEGKTENSSEEQKTVVRAELNGSSEGGFPLPSPDPSDPTDPSPPPYMPSFPNLYLFSNVLENINVFHMFVSSSLHQSLV</sequence>
<dbReference type="Proteomes" id="UP000694428">
    <property type="component" value="Unplaced"/>
</dbReference>
<dbReference type="Ensembl" id="ENSPSTT00000006122.1">
    <property type="protein sequence ID" value="ENSPSTP00000005833.1"/>
    <property type="gene ID" value="ENSPSTG00000004110.1"/>
</dbReference>
<protein>
    <submittedName>
        <fullName evidence="5">Coiled-coil domain containing 149</fullName>
    </submittedName>
</protein>
<reference evidence="5" key="1">
    <citation type="submission" date="2025-08" db="UniProtKB">
        <authorList>
            <consortium name="Ensembl"/>
        </authorList>
    </citation>
    <scope>IDENTIFICATION</scope>
</reference>
<evidence type="ECO:0000256" key="1">
    <source>
        <dbReference type="ARBA" id="ARBA00005872"/>
    </source>
</evidence>
<dbReference type="AlphaFoldDB" id="A0A8C9EU08"/>
<keyword evidence="6" id="KW-1185">Reference proteome</keyword>
<feature type="compositionally biased region" description="Pro residues" evidence="4">
    <location>
        <begin position="309"/>
        <end position="324"/>
    </location>
</feature>
<feature type="coiled-coil region" evidence="3">
    <location>
        <begin position="5"/>
        <end position="157"/>
    </location>
</feature>
<comment type="similarity">
    <text evidence="1">Belongs to the CCDC149 family.</text>
</comment>
<name>A0A8C9EU08_PAVCR</name>
<organism evidence="5 6">
    <name type="scientific">Pavo cristatus</name>
    <name type="common">Indian peafowl</name>
    <name type="synonym">Blue peafowl</name>
    <dbReference type="NCBI Taxonomy" id="9049"/>
    <lineage>
        <taxon>Eukaryota</taxon>
        <taxon>Metazoa</taxon>
        <taxon>Chordata</taxon>
        <taxon>Craniata</taxon>
        <taxon>Vertebrata</taxon>
        <taxon>Euteleostomi</taxon>
        <taxon>Archelosauria</taxon>
        <taxon>Archosauria</taxon>
        <taxon>Dinosauria</taxon>
        <taxon>Saurischia</taxon>
        <taxon>Theropoda</taxon>
        <taxon>Coelurosauria</taxon>
        <taxon>Aves</taxon>
        <taxon>Neognathae</taxon>
        <taxon>Galloanserae</taxon>
        <taxon>Galliformes</taxon>
        <taxon>Phasianidae</taxon>
        <taxon>Phasianinae</taxon>
        <taxon>Pavo</taxon>
    </lineage>
</organism>
<evidence type="ECO:0000256" key="2">
    <source>
        <dbReference type="ARBA" id="ARBA00023054"/>
    </source>
</evidence>
<dbReference type="Pfam" id="PF09789">
    <property type="entry name" value="CC149"/>
    <property type="match status" value="1"/>
</dbReference>
<dbReference type="InterPro" id="IPR019179">
    <property type="entry name" value="CC149"/>
</dbReference>
<reference evidence="5" key="2">
    <citation type="submission" date="2025-09" db="UniProtKB">
        <authorList>
            <consortium name="Ensembl"/>
        </authorList>
    </citation>
    <scope>IDENTIFICATION</scope>
</reference>
<accession>A0A8C9EU08</accession>
<proteinExistence type="inferred from homology"/>
<evidence type="ECO:0000256" key="3">
    <source>
        <dbReference type="SAM" id="Coils"/>
    </source>
</evidence>
<dbReference type="PANTHER" id="PTHR21682:SF2">
    <property type="entry name" value="COILED-COIL DOMAIN-CONTAINING PROTEIN 149"/>
    <property type="match status" value="1"/>
</dbReference>
<keyword evidence="2 3" id="KW-0175">Coiled coil</keyword>
<evidence type="ECO:0000313" key="6">
    <source>
        <dbReference type="Proteomes" id="UP000694428"/>
    </source>
</evidence>
<feature type="region of interest" description="Disordered" evidence="4">
    <location>
        <begin position="300"/>
        <end position="324"/>
    </location>
</feature>